<evidence type="ECO:0000313" key="3">
    <source>
        <dbReference type="Proteomes" id="UP001476798"/>
    </source>
</evidence>
<gene>
    <name evidence="2" type="ORF">GOODEAATRI_021320</name>
</gene>
<keyword evidence="3" id="KW-1185">Reference proteome</keyword>
<evidence type="ECO:0000256" key="1">
    <source>
        <dbReference type="SAM" id="Phobius"/>
    </source>
</evidence>
<keyword evidence="1" id="KW-0472">Membrane</keyword>
<proteinExistence type="predicted"/>
<feature type="transmembrane region" description="Helical" evidence="1">
    <location>
        <begin position="105"/>
        <end position="122"/>
    </location>
</feature>
<dbReference type="EMBL" id="JAHRIO010092027">
    <property type="protein sequence ID" value="MEQ2189060.1"/>
    <property type="molecule type" value="Genomic_DNA"/>
</dbReference>
<organism evidence="2 3">
    <name type="scientific">Goodea atripinnis</name>
    <dbReference type="NCBI Taxonomy" id="208336"/>
    <lineage>
        <taxon>Eukaryota</taxon>
        <taxon>Metazoa</taxon>
        <taxon>Chordata</taxon>
        <taxon>Craniata</taxon>
        <taxon>Vertebrata</taxon>
        <taxon>Euteleostomi</taxon>
        <taxon>Actinopterygii</taxon>
        <taxon>Neopterygii</taxon>
        <taxon>Teleostei</taxon>
        <taxon>Neoteleostei</taxon>
        <taxon>Acanthomorphata</taxon>
        <taxon>Ovalentaria</taxon>
        <taxon>Atherinomorphae</taxon>
        <taxon>Cyprinodontiformes</taxon>
        <taxon>Goodeidae</taxon>
        <taxon>Goodea</taxon>
    </lineage>
</organism>
<reference evidence="2 3" key="1">
    <citation type="submission" date="2021-06" db="EMBL/GenBank/DDBJ databases">
        <authorList>
            <person name="Palmer J.M."/>
        </authorList>
    </citation>
    <scope>NUCLEOTIDE SEQUENCE [LARGE SCALE GENOMIC DNA]</scope>
    <source>
        <strain evidence="2 3">GA_2019</strain>
        <tissue evidence="2">Muscle</tissue>
    </source>
</reference>
<keyword evidence="1" id="KW-0812">Transmembrane</keyword>
<keyword evidence="1" id="KW-1133">Transmembrane helix</keyword>
<accession>A0ABV0PZV9</accession>
<comment type="caution">
    <text evidence="2">The sequence shown here is derived from an EMBL/GenBank/DDBJ whole genome shotgun (WGS) entry which is preliminary data.</text>
</comment>
<dbReference type="SUPFAM" id="SSF90112">
    <property type="entry name" value="Neurotransmitter-gated ion-channel transmembrane pore"/>
    <property type="match status" value="1"/>
</dbReference>
<evidence type="ECO:0000313" key="2">
    <source>
        <dbReference type="EMBL" id="MEQ2189060.1"/>
    </source>
</evidence>
<dbReference type="InterPro" id="IPR036719">
    <property type="entry name" value="Neuro-gated_channel_TM_sf"/>
</dbReference>
<feature type="transmembrane region" description="Helical" evidence="1">
    <location>
        <begin position="56"/>
        <end position="84"/>
    </location>
</feature>
<sequence>MVDGSPLSKENETTERKGTLKEDETLQVLKNLGRDLQAIHHHVVLHLKRSPSSEEWIRIGLIIDRLLFILYILFILSTLLNLWLCRISHPADSCSMIRFQQMLSFISRLLLLAVFTCHGKLVCKEGQSGPTYESMQAVFDLQPFRPAVNLSNPTIANISFTLYAVLGVVSFSS</sequence>
<name>A0ABV0PZV9_9TELE</name>
<dbReference type="Proteomes" id="UP001476798">
    <property type="component" value="Unassembled WGS sequence"/>
</dbReference>
<protein>
    <submittedName>
        <fullName evidence="2">Uncharacterized protein</fullName>
    </submittedName>
</protein>
<feature type="transmembrane region" description="Helical" evidence="1">
    <location>
        <begin position="154"/>
        <end position="172"/>
    </location>
</feature>